<dbReference type="EMBL" id="JASPKY010000185">
    <property type="protein sequence ID" value="KAK9722788.1"/>
    <property type="molecule type" value="Genomic_DNA"/>
</dbReference>
<evidence type="ECO:0000313" key="3">
    <source>
        <dbReference type="Proteomes" id="UP001458880"/>
    </source>
</evidence>
<keyword evidence="3" id="KW-1185">Reference proteome</keyword>
<reference evidence="2 3" key="1">
    <citation type="journal article" date="2024" name="BMC Genomics">
        <title>De novo assembly and annotation of Popillia japonica's genome with initial clues to its potential as an invasive pest.</title>
        <authorList>
            <person name="Cucini C."/>
            <person name="Boschi S."/>
            <person name="Funari R."/>
            <person name="Cardaioli E."/>
            <person name="Iannotti N."/>
            <person name="Marturano G."/>
            <person name="Paoli F."/>
            <person name="Bruttini M."/>
            <person name="Carapelli A."/>
            <person name="Frati F."/>
            <person name="Nardi F."/>
        </authorList>
    </citation>
    <scope>NUCLEOTIDE SEQUENCE [LARGE SCALE GENOMIC DNA]</scope>
    <source>
        <strain evidence="2">DMR45628</strain>
    </source>
</reference>
<evidence type="ECO:0000313" key="2">
    <source>
        <dbReference type="EMBL" id="KAK9722788.1"/>
    </source>
</evidence>
<name>A0AAW1KRJ6_POPJA</name>
<organism evidence="2 3">
    <name type="scientific">Popillia japonica</name>
    <name type="common">Japanese beetle</name>
    <dbReference type="NCBI Taxonomy" id="7064"/>
    <lineage>
        <taxon>Eukaryota</taxon>
        <taxon>Metazoa</taxon>
        <taxon>Ecdysozoa</taxon>
        <taxon>Arthropoda</taxon>
        <taxon>Hexapoda</taxon>
        <taxon>Insecta</taxon>
        <taxon>Pterygota</taxon>
        <taxon>Neoptera</taxon>
        <taxon>Endopterygota</taxon>
        <taxon>Coleoptera</taxon>
        <taxon>Polyphaga</taxon>
        <taxon>Scarabaeiformia</taxon>
        <taxon>Scarabaeidae</taxon>
        <taxon>Rutelinae</taxon>
        <taxon>Popillia</taxon>
    </lineage>
</organism>
<feature type="region of interest" description="Disordered" evidence="1">
    <location>
        <begin position="1"/>
        <end position="23"/>
    </location>
</feature>
<feature type="compositionally biased region" description="Basic and acidic residues" evidence="1">
    <location>
        <begin position="1"/>
        <end position="17"/>
    </location>
</feature>
<accession>A0AAW1KRJ6</accession>
<proteinExistence type="predicted"/>
<protein>
    <submittedName>
        <fullName evidence="2">Uncharacterized protein</fullName>
    </submittedName>
</protein>
<dbReference type="AlphaFoldDB" id="A0AAW1KRJ6"/>
<gene>
    <name evidence="2" type="ORF">QE152_g19526</name>
</gene>
<sequence length="79" mass="9330">MQKRARQVDKRHEKKMLEGSMPGTRYKHLGRRIQDSHQKFRFVSNSLHSSFNNRLWAQHIETKENIQNVIGGKIQNSSV</sequence>
<dbReference type="Proteomes" id="UP001458880">
    <property type="component" value="Unassembled WGS sequence"/>
</dbReference>
<evidence type="ECO:0000256" key="1">
    <source>
        <dbReference type="SAM" id="MobiDB-lite"/>
    </source>
</evidence>
<comment type="caution">
    <text evidence="2">The sequence shown here is derived from an EMBL/GenBank/DDBJ whole genome shotgun (WGS) entry which is preliminary data.</text>
</comment>